<dbReference type="STRING" id="1122189.SAMN02745165_00502"/>
<dbReference type="PROSITE" id="PS50011">
    <property type="entry name" value="PROTEIN_KINASE_DOM"/>
    <property type="match status" value="1"/>
</dbReference>
<keyword evidence="5" id="KW-0067">ATP-binding</keyword>
<dbReference type="Gene3D" id="1.25.40.10">
    <property type="entry name" value="Tetratricopeptide repeat domain"/>
    <property type="match status" value="1"/>
</dbReference>
<feature type="domain" description="Protein kinase" evidence="8">
    <location>
        <begin position="11"/>
        <end position="257"/>
    </location>
</feature>
<dbReference type="OrthoDB" id="5405194at2"/>
<accession>A0A1M6CEG8</accession>
<name>A0A1M6CEG8_MALRU</name>
<evidence type="ECO:0000313" key="10">
    <source>
        <dbReference type="Proteomes" id="UP000184171"/>
    </source>
</evidence>
<evidence type="ECO:0000256" key="4">
    <source>
        <dbReference type="ARBA" id="ARBA00022777"/>
    </source>
</evidence>
<keyword evidence="3" id="KW-0547">Nucleotide-binding</keyword>
<proteinExistence type="predicted"/>
<keyword evidence="7" id="KW-0472">Membrane</keyword>
<organism evidence="9 10">
    <name type="scientific">Malonomonas rubra DSM 5091</name>
    <dbReference type="NCBI Taxonomy" id="1122189"/>
    <lineage>
        <taxon>Bacteria</taxon>
        <taxon>Pseudomonadati</taxon>
        <taxon>Thermodesulfobacteriota</taxon>
        <taxon>Desulfuromonadia</taxon>
        <taxon>Desulfuromonadales</taxon>
        <taxon>Geopsychrobacteraceae</taxon>
        <taxon>Malonomonas</taxon>
    </lineage>
</organism>
<feature type="compositionally biased region" description="Polar residues" evidence="6">
    <location>
        <begin position="343"/>
        <end position="352"/>
    </location>
</feature>
<evidence type="ECO:0000259" key="8">
    <source>
        <dbReference type="PROSITE" id="PS50011"/>
    </source>
</evidence>
<gene>
    <name evidence="9" type="ORF">SAMN02745165_00502</name>
</gene>
<dbReference type="InterPro" id="IPR050660">
    <property type="entry name" value="NEK_Ser/Thr_kinase"/>
</dbReference>
<dbReference type="InterPro" id="IPR011009">
    <property type="entry name" value="Kinase-like_dom_sf"/>
</dbReference>
<dbReference type="Gene3D" id="1.10.510.10">
    <property type="entry name" value="Transferase(Phosphotransferase) domain 1"/>
    <property type="match status" value="1"/>
</dbReference>
<keyword evidence="9" id="KW-0723">Serine/threonine-protein kinase</keyword>
<dbReference type="EMBL" id="FQZT01000001">
    <property type="protein sequence ID" value="SHI59420.1"/>
    <property type="molecule type" value="Genomic_DNA"/>
</dbReference>
<evidence type="ECO:0000256" key="1">
    <source>
        <dbReference type="ARBA" id="ARBA00012513"/>
    </source>
</evidence>
<dbReference type="PANTHER" id="PTHR43671:SF13">
    <property type="entry name" value="SERINE_THREONINE-PROTEIN KINASE NEK2"/>
    <property type="match status" value="1"/>
</dbReference>
<dbReference type="EC" id="2.7.11.1" evidence="1"/>
<evidence type="ECO:0000256" key="5">
    <source>
        <dbReference type="ARBA" id="ARBA00022840"/>
    </source>
</evidence>
<feature type="region of interest" description="Disordered" evidence="6">
    <location>
        <begin position="323"/>
        <end position="352"/>
    </location>
</feature>
<feature type="transmembrane region" description="Helical" evidence="7">
    <location>
        <begin position="368"/>
        <end position="386"/>
    </location>
</feature>
<reference evidence="9 10" key="1">
    <citation type="submission" date="2016-11" db="EMBL/GenBank/DDBJ databases">
        <authorList>
            <person name="Jaros S."/>
            <person name="Januszkiewicz K."/>
            <person name="Wedrychowicz H."/>
        </authorList>
    </citation>
    <scope>NUCLEOTIDE SEQUENCE [LARGE SCALE GENOMIC DNA]</scope>
    <source>
        <strain evidence="9 10">DSM 5091</strain>
    </source>
</reference>
<sequence>MLTSGHTVGDYRIVKPLEENQLFTTYQVTGPVVETAKLLLLDVEQLVDKKSRQAFIAQAQRLCGQSFPGICSLLAADSNDEYSYCVYPLAKGTSVNEWLEKGFSLRESLELVRATANSLSPAHESGLWHGALSPATILLDQQGVYLDQFALASLLQLDFNSGIDPRYSSPELVRGEPLSPAADLYSLGILLCRLLTGSEPFVGDEPFATAMLHLQQQAEPLPTELALLQPLLDNLLLPVPGDRWNADRLIAEIDQLLQLPEIDLLSCPQPATENESVEQPAEDKDLLAPQEEIEQTVIEAVSEQSDMAARIEQRLQQRAEALQQSADLTPDNKRASSARMSAIGQQSYRKSQNMNSYQTQKTGGLSRFVLLVALGIAVGVAIYLLLFSPQNKQAQVDGAEQQALLDGLQQGSLQLAVGDTTTAEQTFVALAQDYPMAPQPYNNLAAIAASSGNLEQARELLERAMATDQAYATVYRNLGTVYSEMARDSYGRALQLEKGEQVVSLQLFGGDQLMTFNATATTTEKGEPAEESQIVAAVKPEVVPPAPVVDEQSSAVTEVPEEEPEPVVEQAETVVVESIDVAAEEVVAVSRESAEEFLQRWALAWSNQDVSSYLAFYSDQFLPSSGIGLEEWELQRQTRLTRPKTIEVTLSDFSLLRESGDQQQIEVTQEYRSDRYQDRTRKRFDLVQTEDSWLIVRERSLGRAR</sequence>
<evidence type="ECO:0000256" key="7">
    <source>
        <dbReference type="SAM" id="Phobius"/>
    </source>
</evidence>
<keyword evidence="7" id="KW-0812">Transmembrane</keyword>
<keyword evidence="7" id="KW-1133">Transmembrane helix</keyword>
<evidence type="ECO:0000313" key="9">
    <source>
        <dbReference type="EMBL" id="SHI59420.1"/>
    </source>
</evidence>
<dbReference type="SUPFAM" id="SSF56112">
    <property type="entry name" value="Protein kinase-like (PK-like)"/>
    <property type="match status" value="1"/>
</dbReference>
<protein>
    <recommendedName>
        <fullName evidence="1">non-specific serine/threonine protein kinase</fullName>
        <ecNumber evidence="1">2.7.11.1</ecNumber>
    </recommendedName>
</protein>
<dbReference type="PANTHER" id="PTHR43671">
    <property type="entry name" value="SERINE/THREONINE-PROTEIN KINASE NEK"/>
    <property type="match status" value="1"/>
</dbReference>
<keyword evidence="4 9" id="KW-0418">Kinase</keyword>
<evidence type="ECO:0000256" key="6">
    <source>
        <dbReference type="SAM" id="MobiDB-lite"/>
    </source>
</evidence>
<dbReference type="SUPFAM" id="SSF54427">
    <property type="entry name" value="NTF2-like"/>
    <property type="match status" value="1"/>
</dbReference>
<dbReference type="InterPro" id="IPR032710">
    <property type="entry name" value="NTF2-like_dom_sf"/>
</dbReference>
<dbReference type="InterPro" id="IPR056203">
    <property type="entry name" value="Cds6_C"/>
</dbReference>
<dbReference type="InterPro" id="IPR011990">
    <property type="entry name" value="TPR-like_helical_dom_sf"/>
</dbReference>
<dbReference type="Proteomes" id="UP000184171">
    <property type="component" value="Unassembled WGS sequence"/>
</dbReference>
<keyword evidence="2" id="KW-0808">Transferase</keyword>
<evidence type="ECO:0000256" key="3">
    <source>
        <dbReference type="ARBA" id="ARBA00022741"/>
    </source>
</evidence>
<keyword evidence="10" id="KW-1185">Reference proteome</keyword>
<dbReference type="RefSeq" id="WP_072905183.1">
    <property type="nucleotide sequence ID" value="NZ_FQZT01000001.1"/>
</dbReference>
<dbReference type="AlphaFoldDB" id="A0A1M6CEG8"/>
<dbReference type="GO" id="GO:0004674">
    <property type="term" value="F:protein serine/threonine kinase activity"/>
    <property type="evidence" value="ECO:0007669"/>
    <property type="project" value="UniProtKB-KW"/>
</dbReference>
<dbReference type="SMART" id="SM00220">
    <property type="entry name" value="S_TKc"/>
    <property type="match status" value="1"/>
</dbReference>
<evidence type="ECO:0000256" key="2">
    <source>
        <dbReference type="ARBA" id="ARBA00022679"/>
    </source>
</evidence>
<dbReference type="Pfam" id="PF00069">
    <property type="entry name" value="Pkinase"/>
    <property type="match status" value="1"/>
</dbReference>
<dbReference type="GO" id="GO:0005524">
    <property type="term" value="F:ATP binding"/>
    <property type="evidence" value="ECO:0007669"/>
    <property type="project" value="UniProtKB-KW"/>
</dbReference>
<dbReference type="InterPro" id="IPR000719">
    <property type="entry name" value="Prot_kinase_dom"/>
</dbReference>
<dbReference type="Pfam" id="PF24125">
    <property type="entry name" value="Cds6_C"/>
    <property type="match status" value="1"/>
</dbReference>
<dbReference type="SUPFAM" id="SSF48452">
    <property type="entry name" value="TPR-like"/>
    <property type="match status" value="1"/>
</dbReference>